<reference evidence="3 4" key="1">
    <citation type="submission" date="2016-10" db="EMBL/GenBank/DDBJ databases">
        <authorList>
            <person name="de Groot N.N."/>
        </authorList>
    </citation>
    <scope>NUCLEOTIDE SEQUENCE [LARGE SCALE GENOMIC DNA]</scope>
    <source>
        <strain evidence="3 4">DSM 21632</strain>
    </source>
</reference>
<keyword evidence="2" id="KW-0732">Signal</keyword>
<evidence type="ECO:0000313" key="4">
    <source>
        <dbReference type="Proteomes" id="UP000199163"/>
    </source>
</evidence>
<dbReference type="InterPro" id="IPR005064">
    <property type="entry name" value="BUG"/>
</dbReference>
<dbReference type="PROSITE" id="PS51257">
    <property type="entry name" value="PROKAR_LIPOPROTEIN"/>
    <property type="match status" value="1"/>
</dbReference>
<evidence type="ECO:0000313" key="3">
    <source>
        <dbReference type="EMBL" id="SDH16843.1"/>
    </source>
</evidence>
<dbReference type="RefSeq" id="WP_091271244.1">
    <property type="nucleotide sequence ID" value="NZ_FNDK01000002.1"/>
</dbReference>
<name>A0A1G8A7I6_9BACI</name>
<keyword evidence="3" id="KW-0675">Receptor</keyword>
<dbReference type="SUPFAM" id="SSF53850">
    <property type="entry name" value="Periplasmic binding protein-like II"/>
    <property type="match status" value="1"/>
</dbReference>
<dbReference type="PANTHER" id="PTHR42928">
    <property type="entry name" value="TRICARBOXYLATE-BINDING PROTEIN"/>
    <property type="match status" value="1"/>
</dbReference>
<dbReference type="AlphaFoldDB" id="A0A1G8A7I6"/>
<sequence length="327" mass="35102">MNKKMGSYIFTLLTAALLAVLSACGNSTGSSETEASSYPEKPIKISVGFPAGAVTDTVTRTIAESLTKQLPNEVDVAVENKPGGGGVVAVTDIVNSNPNGYEIGFTPNGPLTMHTHYGNTAYDYDDPTLISQVIVSDFILAVHPDSEWKSFEEFLESTKDNPGSVSIGTPGDGSRPDLIMDQLKEQAGMDVNSVPFEGNAPARTALMGKDVDAVILTETDILPYAESGELKALLNFGEKEFDDIPTAQEKGYDLNASAIFFFYGPNDMPKEIVQALDGAIQKAIDDPAVVESFEQVGFDINYKSSEEITEIIKMEYEQLGKLINGSS</sequence>
<dbReference type="CDD" id="cd07012">
    <property type="entry name" value="PBP2_Bug_TTT"/>
    <property type="match status" value="1"/>
</dbReference>
<dbReference type="OrthoDB" id="8881899at2"/>
<comment type="similarity">
    <text evidence="1">Belongs to the UPF0065 (bug) family.</text>
</comment>
<accession>A0A1G8A7I6</accession>
<keyword evidence="4" id="KW-1185">Reference proteome</keyword>
<feature type="chain" id="PRO_5038397769" evidence="2">
    <location>
        <begin position="26"/>
        <end position="327"/>
    </location>
</feature>
<organism evidence="3 4">
    <name type="scientific">Alteribacillus persepolensis</name>
    <dbReference type="NCBI Taxonomy" id="568899"/>
    <lineage>
        <taxon>Bacteria</taxon>
        <taxon>Bacillati</taxon>
        <taxon>Bacillota</taxon>
        <taxon>Bacilli</taxon>
        <taxon>Bacillales</taxon>
        <taxon>Bacillaceae</taxon>
        <taxon>Alteribacillus</taxon>
    </lineage>
</organism>
<dbReference type="Proteomes" id="UP000199163">
    <property type="component" value="Unassembled WGS sequence"/>
</dbReference>
<evidence type="ECO:0000256" key="2">
    <source>
        <dbReference type="SAM" id="SignalP"/>
    </source>
</evidence>
<proteinExistence type="inferred from homology"/>
<protein>
    <submittedName>
        <fullName evidence="3">Tripartite-type tricarboxylate transporter, receptor component TctC</fullName>
    </submittedName>
</protein>
<dbReference type="PIRSF" id="PIRSF017082">
    <property type="entry name" value="YflP"/>
    <property type="match status" value="1"/>
</dbReference>
<dbReference type="EMBL" id="FNDK01000002">
    <property type="protein sequence ID" value="SDH16843.1"/>
    <property type="molecule type" value="Genomic_DNA"/>
</dbReference>
<dbReference type="Gene3D" id="3.40.190.150">
    <property type="entry name" value="Bordetella uptake gene, domain 1"/>
    <property type="match status" value="1"/>
</dbReference>
<dbReference type="InterPro" id="IPR042100">
    <property type="entry name" value="Bug_dom1"/>
</dbReference>
<dbReference type="Gene3D" id="3.40.190.10">
    <property type="entry name" value="Periplasmic binding protein-like II"/>
    <property type="match status" value="1"/>
</dbReference>
<evidence type="ECO:0000256" key="1">
    <source>
        <dbReference type="ARBA" id="ARBA00006987"/>
    </source>
</evidence>
<gene>
    <name evidence="3" type="ORF">SAMN05192534_10251</name>
</gene>
<dbReference type="PANTHER" id="PTHR42928:SF5">
    <property type="entry name" value="BLR1237 PROTEIN"/>
    <property type="match status" value="1"/>
</dbReference>
<dbReference type="STRING" id="568899.SAMN05192534_10251"/>
<feature type="signal peptide" evidence="2">
    <location>
        <begin position="1"/>
        <end position="25"/>
    </location>
</feature>
<dbReference type="Pfam" id="PF03401">
    <property type="entry name" value="TctC"/>
    <property type="match status" value="1"/>
</dbReference>